<sequence>MSSVSEPAGADEVKVTPTSEEVEDDEQEKLFENARKQVEFYFADSNLPFDKFMWTLHTANPEHWVPVKTVSSFKRMRDYAVRGDEFILRALRGSTELEVDEAGENVRRRTEVAPPKGQFERSVYAKGFGDEEPGMQEKLEEFFEKYGNTNAVRMRRMDGNKEFKGSVFVEFTDASSVDAFLNADPKPSWNGEELLTMTKEAYCNMKIKEKGLTGKAAELRKEKINRKGFNAFREMENDSKGKSNGKAKEKPEVYLEFMGTKIRVYDDDGAGYVKEEDVPFVKGATLLFTGCGGDANFTEMKAPLRERFARVPYIQFSKGDDYGLVGFDKALTEDEIAYVKDNLKTVNEKEVEWTIPDGNRSEEEERAFQIDRAAFAARSALSRSQIRKGPSSRGGRGGGRGRGRGRGGRPTGGRRETDKAKSNAGEQDGSKPASEEQADKKRKRAVEPDGGPDVGIRGATVPTISATKKAKTDEP</sequence>
<dbReference type="GO" id="GO:0006396">
    <property type="term" value="P:RNA processing"/>
    <property type="evidence" value="ECO:0007669"/>
    <property type="project" value="InterPro"/>
</dbReference>
<dbReference type="InterPro" id="IPR000504">
    <property type="entry name" value="RRM_dom"/>
</dbReference>
<dbReference type="CDD" id="cd12291">
    <property type="entry name" value="RRM1_La"/>
    <property type="match status" value="1"/>
</dbReference>
<dbReference type="InterPro" id="IPR036388">
    <property type="entry name" value="WH-like_DNA-bd_sf"/>
</dbReference>
<dbReference type="Gene3D" id="3.30.70.330">
    <property type="match status" value="2"/>
</dbReference>
<dbReference type="OrthoDB" id="439993at2759"/>
<dbReference type="InterPro" id="IPR036390">
    <property type="entry name" value="WH_DNA-bd_sf"/>
</dbReference>
<dbReference type="SMART" id="SM00360">
    <property type="entry name" value="RRM"/>
    <property type="match status" value="1"/>
</dbReference>
<dbReference type="Proteomes" id="UP000053989">
    <property type="component" value="Unassembled WGS sequence"/>
</dbReference>
<evidence type="ECO:0000259" key="6">
    <source>
        <dbReference type="PROSITE" id="PS50102"/>
    </source>
</evidence>
<organism evidence="9 10">
    <name type="scientific">Scleroderma citrinum Foug A</name>
    <dbReference type="NCBI Taxonomy" id="1036808"/>
    <lineage>
        <taxon>Eukaryota</taxon>
        <taxon>Fungi</taxon>
        <taxon>Dikarya</taxon>
        <taxon>Basidiomycota</taxon>
        <taxon>Agaricomycotina</taxon>
        <taxon>Agaricomycetes</taxon>
        <taxon>Agaricomycetidae</taxon>
        <taxon>Boletales</taxon>
        <taxon>Sclerodermatineae</taxon>
        <taxon>Sclerodermataceae</taxon>
        <taxon>Scleroderma</taxon>
    </lineage>
</organism>
<evidence type="ECO:0000256" key="3">
    <source>
        <dbReference type="ARBA" id="ARBA00023242"/>
    </source>
</evidence>
<dbReference type="GO" id="GO:1990904">
    <property type="term" value="C:ribonucleoprotein complex"/>
    <property type="evidence" value="ECO:0007669"/>
    <property type="project" value="UniProtKB-UniRule"/>
</dbReference>
<evidence type="ECO:0000256" key="5">
    <source>
        <dbReference type="SAM" id="MobiDB-lite"/>
    </source>
</evidence>
<protein>
    <recommendedName>
        <fullName evidence="11">HTH La-type RNA-binding domain-containing protein</fullName>
    </recommendedName>
</protein>
<dbReference type="PROSITE" id="PS51939">
    <property type="entry name" value="XRRM"/>
    <property type="match status" value="1"/>
</dbReference>
<feature type="compositionally biased region" description="Low complexity" evidence="5">
    <location>
        <begin position="379"/>
        <end position="391"/>
    </location>
</feature>
<feature type="domain" description="HTH La-type RNA-binding" evidence="7">
    <location>
        <begin position="24"/>
        <end position="116"/>
    </location>
</feature>
<name>A0A0C3D8B0_9AGAM</name>
<reference evidence="9 10" key="1">
    <citation type="submission" date="2014-04" db="EMBL/GenBank/DDBJ databases">
        <authorList>
            <consortium name="DOE Joint Genome Institute"/>
            <person name="Kuo A."/>
            <person name="Kohler A."/>
            <person name="Nagy L.G."/>
            <person name="Floudas D."/>
            <person name="Copeland A."/>
            <person name="Barry K.W."/>
            <person name="Cichocki N."/>
            <person name="Veneault-Fourrey C."/>
            <person name="LaButti K."/>
            <person name="Lindquist E.A."/>
            <person name="Lipzen A."/>
            <person name="Lundell T."/>
            <person name="Morin E."/>
            <person name="Murat C."/>
            <person name="Sun H."/>
            <person name="Tunlid A."/>
            <person name="Henrissat B."/>
            <person name="Grigoriev I.V."/>
            <person name="Hibbett D.S."/>
            <person name="Martin F."/>
            <person name="Nordberg H.P."/>
            <person name="Cantor M.N."/>
            <person name="Hua S.X."/>
        </authorList>
    </citation>
    <scope>NUCLEOTIDE SEQUENCE [LARGE SCALE GENOMIC DNA]</scope>
    <source>
        <strain evidence="9 10">Foug A</strain>
    </source>
</reference>
<dbReference type="SUPFAM" id="SSF46785">
    <property type="entry name" value="Winged helix' DNA-binding domain"/>
    <property type="match status" value="1"/>
</dbReference>
<evidence type="ECO:0000256" key="1">
    <source>
        <dbReference type="ARBA" id="ARBA00004123"/>
    </source>
</evidence>
<dbReference type="Pfam" id="PF00076">
    <property type="entry name" value="RRM_1"/>
    <property type="match status" value="1"/>
</dbReference>
<evidence type="ECO:0008006" key="11">
    <source>
        <dbReference type="Google" id="ProtNLM"/>
    </source>
</evidence>
<dbReference type="PANTHER" id="PTHR22792">
    <property type="entry name" value="LUPUS LA PROTEIN-RELATED"/>
    <property type="match status" value="1"/>
</dbReference>
<dbReference type="CDD" id="cd08029">
    <property type="entry name" value="LA_like_fungal"/>
    <property type="match status" value="1"/>
</dbReference>
<feature type="domain" description="XRRM" evidence="8">
    <location>
        <begin position="279"/>
        <end position="404"/>
    </location>
</feature>
<dbReference type="STRING" id="1036808.A0A0C3D8B0"/>
<dbReference type="InterPro" id="IPR014886">
    <property type="entry name" value="La_xRRM"/>
</dbReference>
<gene>
    <name evidence="9" type="ORF">SCLCIDRAFT_10587</name>
</gene>
<accession>A0A0C3D8B0</accession>
<dbReference type="InterPro" id="IPR045180">
    <property type="entry name" value="La_dom_prot"/>
</dbReference>
<dbReference type="PROSITE" id="PS50102">
    <property type="entry name" value="RRM"/>
    <property type="match status" value="1"/>
</dbReference>
<dbReference type="InterPro" id="IPR006630">
    <property type="entry name" value="La_HTH"/>
</dbReference>
<dbReference type="HOGENOM" id="CLU_035334_0_0_1"/>
<dbReference type="GO" id="GO:0005634">
    <property type="term" value="C:nucleus"/>
    <property type="evidence" value="ECO:0007669"/>
    <property type="project" value="UniProtKB-SubCell"/>
</dbReference>
<dbReference type="SUPFAM" id="SSF54928">
    <property type="entry name" value="RNA-binding domain, RBD"/>
    <property type="match status" value="1"/>
</dbReference>
<dbReference type="GO" id="GO:0003729">
    <property type="term" value="F:mRNA binding"/>
    <property type="evidence" value="ECO:0007669"/>
    <property type="project" value="TreeGrafter"/>
</dbReference>
<keyword evidence="2 4" id="KW-0694">RNA-binding</keyword>
<dbReference type="EMBL" id="KN822107">
    <property type="protein sequence ID" value="KIM56995.1"/>
    <property type="molecule type" value="Genomic_DNA"/>
</dbReference>
<reference evidence="10" key="2">
    <citation type="submission" date="2015-01" db="EMBL/GenBank/DDBJ databases">
        <title>Evolutionary Origins and Diversification of the Mycorrhizal Mutualists.</title>
        <authorList>
            <consortium name="DOE Joint Genome Institute"/>
            <consortium name="Mycorrhizal Genomics Consortium"/>
            <person name="Kohler A."/>
            <person name="Kuo A."/>
            <person name="Nagy L.G."/>
            <person name="Floudas D."/>
            <person name="Copeland A."/>
            <person name="Barry K.W."/>
            <person name="Cichocki N."/>
            <person name="Veneault-Fourrey C."/>
            <person name="LaButti K."/>
            <person name="Lindquist E.A."/>
            <person name="Lipzen A."/>
            <person name="Lundell T."/>
            <person name="Morin E."/>
            <person name="Murat C."/>
            <person name="Riley R."/>
            <person name="Ohm R."/>
            <person name="Sun H."/>
            <person name="Tunlid A."/>
            <person name="Henrissat B."/>
            <person name="Grigoriev I.V."/>
            <person name="Hibbett D.S."/>
            <person name="Martin F."/>
        </authorList>
    </citation>
    <scope>NUCLEOTIDE SEQUENCE [LARGE SCALE GENOMIC DNA]</scope>
    <source>
        <strain evidence="10">Foug A</strain>
    </source>
</reference>
<dbReference type="SMART" id="SM00715">
    <property type="entry name" value="LA"/>
    <property type="match status" value="1"/>
</dbReference>
<dbReference type="InterPro" id="IPR002344">
    <property type="entry name" value="Lupus_La"/>
</dbReference>
<dbReference type="PRINTS" id="PR00302">
    <property type="entry name" value="LUPUSLA"/>
</dbReference>
<evidence type="ECO:0000256" key="2">
    <source>
        <dbReference type="ARBA" id="ARBA00022884"/>
    </source>
</evidence>
<dbReference type="InterPro" id="IPR012677">
    <property type="entry name" value="Nucleotide-bd_a/b_plait_sf"/>
</dbReference>
<evidence type="ECO:0000259" key="8">
    <source>
        <dbReference type="PROSITE" id="PS51939"/>
    </source>
</evidence>
<dbReference type="PROSITE" id="PS50961">
    <property type="entry name" value="HTH_LA"/>
    <property type="match status" value="1"/>
</dbReference>
<keyword evidence="10" id="KW-1185">Reference proteome</keyword>
<evidence type="ECO:0000256" key="4">
    <source>
        <dbReference type="PROSITE-ProRule" id="PRU00332"/>
    </source>
</evidence>
<dbReference type="AlphaFoldDB" id="A0A0C3D8B0"/>
<dbReference type="Pfam" id="PF05383">
    <property type="entry name" value="La"/>
    <property type="match status" value="1"/>
</dbReference>
<evidence type="ECO:0000313" key="9">
    <source>
        <dbReference type="EMBL" id="KIM56995.1"/>
    </source>
</evidence>
<dbReference type="PANTHER" id="PTHR22792:SF140">
    <property type="entry name" value="ACHILLES, ISOFORM A"/>
    <property type="match status" value="1"/>
</dbReference>
<feature type="region of interest" description="Disordered" evidence="5">
    <location>
        <begin position="379"/>
        <end position="475"/>
    </location>
</feature>
<comment type="subcellular location">
    <subcellularLocation>
        <location evidence="1">Nucleus</location>
    </subcellularLocation>
</comment>
<keyword evidence="3" id="KW-0539">Nucleus</keyword>
<evidence type="ECO:0000313" key="10">
    <source>
        <dbReference type="Proteomes" id="UP000053989"/>
    </source>
</evidence>
<dbReference type="InterPro" id="IPR035979">
    <property type="entry name" value="RBD_domain_sf"/>
</dbReference>
<feature type="domain" description="RRM" evidence="6">
    <location>
        <begin position="121"/>
        <end position="224"/>
    </location>
</feature>
<dbReference type="InParanoid" id="A0A0C3D8B0"/>
<evidence type="ECO:0000259" key="7">
    <source>
        <dbReference type="PROSITE" id="PS50961"/>
    </source>
</evidence>
<feature type="region of interest" description="Disordered" evidence="5">
    <location>
        <begin position="1"/>
        <end position="28"/>
    </location>
</feature>
<proteinExistence type="predicted"/>
<dbReference type="Gene3D" id="1.10.10.10">
    <property type="entry name" value="Winged helix-like DNA-binding domain superfamily/Winged helix DNA-binding domain"/>
    <property type="match status" value="1"/>
</dbReference>